<dbReference type="Proteomes" id="UP000283295">
    <property type="component" value="Unassembled WGS sequence"/>
</dbReference>
<evidence type="ECO:0000313" key="4">
    <source>
        <dbReference type="Proteomes" id="UP000283295"/>
    </source>
</evidence>
<keyword evidence="2" id="KW-0472">Membrane</keyword>
<dbReference type="AlphaFoldDB" id="A0A3R6AS82"/>
<feature type="compositionally biased region" description="Acidic residues" evidence="1">
    <location>
        <begin position="120"/>
        <end position="142"/>
    </location>
</feature>
<dbReference type="EMBL" id="QRVK01000008">
    <property type="protein sequence ID" value="RGS43264.1"/>
    <property type="molecule type" value="Genomic_DNA"/>
</dbReference>
<keyword evidence="2" id="KW-0812">Transmembrane</keyword>
<feature type="transmembrane region" description="Helical" evidence="2">
    <location>
        <begin position="64"/>
        <end position="86"/>
    </location>
</feature>
<evidence type="ECO:0000313" key="3">
    <source>
        <dbReference type="EMBL" id="RGS43264.1"/>
    </source>
</evidence>
<reference evidence="3 4" key="1">
    <citation type="submission" date="2018-08" db="EMBL/GenBank/DDBJ databases">
        <title>A genome reference for cultivated species of the human gut microbiota.</title>
        <authorList>
            <person name="Zou Y."/>
            <person name="Xue W."/>
            <person name="Luo G."/>
        </authorList>
    </citation>
    <scope>NUCLEOTIDE SEQUENCE [LARGE SCALE GENOMIC DNA]</scope>
    <source>
        <strain evidence="3 4">AF22-21</strain>
    </source>
</reference>
<keyword evidence="2" id="KW-1133">Transmembrane helix</keyword>
<accession>A0A3R6AS82</accession>
<evidence type="ECO:0000256" key="1">
    <source>
        <dbReference type="SAM" id="MobiDB-lite"/>
    </source>
</evidence>
<feature type="region of interest" description="Disordered" evidence="1">
    <location>
        <begin position="1"/>
        <end position="28"/>
    </location>
</feature>
<protein>
    <recommendedName>
        <fullName evidence="5">DUF4367 domain-containing protein</fullName>
    </recommendedName>
</protein>
<organism evidence="3 4">
    <name type="scientific">Coprococcus eutactus</name>
    <dbReference type="NCBI Taxonomy" id="33043"/>
    <lineage>
        <taxon>Bacteria</taxon>
        <taxon>Bacillati</taxon>
        <taxon>Bacillota</taxon>
        <taxon>Clostridia</taxon>
        <taxon>Lachnospirales</taxon>
        <taxon>Lachnospiraceae</taxon>
        <taxon>Coprococcus</taxon>
    </lineage>
</organism>
<evidence type="ECO:0008006" key="5">
    <source>
        <dbReference type="Google" id="ProtNLM"/>
    </source>
</evidence>
<comment type="caution">
    <text evidence="3">The sequence shown here is derived from an EMBL/GenBank/DDBJ whole genome shotgun (WGS) entry which is preliminary data.</text>
</comment>
<name>A0A3R6AS82_9FIRM</name>
<gene>
    <name evidence="3" type="ORF">DWX94_05115</name>
</gene>
<sequence>MKSNMKKYNDVKDDSLENELPDNERHVFSPEYESRKERIISGIKDAEEAGAQTDRNTNRQYVRYARAAAALMCAVILLPVTIHAAVTVYRFTVNQDGHMATGTIQVNEDGAEPVAGTEEPGTEEPGTEEPGTEEPGTEEPDSESTSGDAYLAKGSDGYDYLVERGKRYVEIKLGYLPEGMERIEENKYDSADGEMDMGLSLMATEWDGKSYDVVNRDVEKSKTLSAGAYEYLLFERGGVDYSFDRLAYIPVKDHSLIVTMYVGRSITDEELNNVIAGMSINEDIGDDPSKWALVGDDILDDSGIGDVADNEGKETADKLAAQNEEFVRAGYKMRVNDIKVYDNLCGISENDIMYWLGGIDSRFVDEDGKFKTVKCRRLKETTGDSFSKWEDYNNSSLRLIAVDMTYEYALSEEKAEPSDVMDFYLDRGILNDSGEKQNTDTTNYYYAGGDASAQSSQKMTFVSPAYAEIDGRKAELNDVEISMNSDGESHSLKVYFIVDESELSEAFMTVSCIDGYSQMYNRISVYLGEGTE</sequence>
<proteinExistence type="predicted"/>
<feature type="region of interest" description="Disordered" evidence="1">
    <location>
        <begin position="105"/>
        <end position="151"/>
    </location>
</feature>
<dbReference type="OrthoDB" id="1828554at2"/>
<evidence type="ECO:0000256" key="2">
    <source>
        <dbReference type="SAM" id="Phobius"/>
    </source>
</evidence>